<evidence type="ECO:0000313" key="2">
    <source>
        <dbReference type="Proteomes" id="UP000293073"/>
    </source>
</evidence>
<accession>A0A481RDA1</accession>
<organism evidence="1 2">
    <name type="scientific">Halorubrum ezzemoulense</name>
    <name type="common">Halorubrum chaoviator</name>
    <dbReference type="NCBI Taxonomy" id="337243"/>
    <lineage>
        <taxon>Archaea</taxon>
        <taxon>Methanobacteriati</taxon>
        <taxon>Methanobacteriota</taxon>
        <taxon>Stenosarchaea group</taxon>
        <taxon>Halobacteria</taxon>
        <taxon>Halobacteriales</taxon>
        <taxon>Haloferacaceae</taxon>
        <taxon>Halorubrum</taxon>
    </lineage>
</organism>
<dbReference type="KEGG" id="hezz:EO776_03575"/>
<evidence type="ECO:0008006" key="3">
    <source>
        <dbReference type="Google" id="ProtNLM"/>
    </source>
</evidence>
<evidence type="ECO:0000313" key="1">
    <source>
        <dbReference type="EMBL" id="QAY19128.1"/>
    </source>
</evidence>
<dbReference type="AlphaFoldDB" id="A0A481RDA1"/>
<dbReference type="RefSeq" id="WP_129452369.1">
    <property type="nucleotide sequence ID" value="NZ_CP034940.1"/>
</dbReference>
<protein>
    <recommendedName>
        <fullName evidence="3">DUF1102 domain-containing protein</fullName>
    </recommendedName>
</protein>
<dbReference type="PROSITE" id="PS51318">
    <property type="entry name" value="TAT"/>
    <property type="match status" value="1"/>
</dbReference>
<reference evidence="2" key="1">
    <citation type="submission" date="2019-01" db="EMBL/GenBank/DDBJ databases">
        <title>Complete genome of Halorubrum ezzemoulense strain FB21.</title>
        <authorList>
            <person name="Feng Y."/>
            <person name="Louyakis A.S."/>
            <person name="Papke R.T."/>
            <person name="Gogarten J.P."/>
        </authorList>
    </citation>
    <scope>NUCLEOTIDE SEQUENCE [LARGE SCALE GENOMIC DNA]</scope>
    <source>
        <strain evidence="2">Fb21</strain>
    </source>
</reference>
<name>A0A481RDA1_HALEZ</name>
<dbReference type="InterPro" id="IPR006311">
    <property type="entry name" value="TAT_signal"/>
</dbReference>
<dbReference type="EMBL" id="CP034940">
    <property type="protein sequence ID" value="QAY19128.1"/>
    <property type="molecule type" value="Genomic_DNA"/>
</dbReference>
<dbReference type="Proteomes" id="UP000293073">
    <property type="component" value="Chromosome"/>
</dbReference>
<sequence length="211" mass="21673">MASRRSVLIGLGSLVAGGGALLGTGAFTTVTAERTVNVETAGDASAFLGLAPADRDSDADGTQNEYVASPGDGTLEITLVNDDETAGNATGLNQNARTVFRNLVTVTNNGTQEVTSLELDFIGEENDNLSDSEINNVFSFTVSPTDGTSNRDTVSDDSDILTDSNSIPGALGPGSSINFGLEIDLLNNSVTEIPADSSFTLEITAETSNSA</sequence>
<proteinExistence type="predicted"/>
<dbReference type="GeneID" id="301358831"/>
<gene>
    <name evidence="1" type="ORF">EO776_03575</name>
</gene>